<reference evidence="6 7" key="1">
    <citation type="submission" date="2016-10" db="EMBL/GenBank/DDBJ databases">
        <title>Draft genome sequence of Coniochaeta ligniaria NRRL30616, a lignocellulolytic fungus for bioabatement of inhibitors in plant biomass hydrolysates.</title>
        <authorList>
            <consortium name="DOE Joint Genome Institute"/>
            <person name="Jimenez D.J."/>
            <person name="Hector R.E."/>
            <person name="Riley R."/>
            <person name="Sun H."/>
            <person name="Grigoriev I.V."/>
            <person name="Van Elsas J.D."/>
            <person name="Nichols N.N."/>
        </authorList>
    </citation>
    <scope>NUCLEOTIDE SEQUENCE [LARGE SCALE GENOMIC DNA]</scope>
    <source>
        <strain evidence="6 7">NRRL 30616</strain>
    </source>
</reference>
<dbReference type="PRINTS" id="PR00469">
    <property type="entry name" value="PNDRDTASEII"/>
</dbReference>
<evidence type="ECO:0000313" key="7">
    <source>
        <dbReference type="Proteomes" id="UP000182658"/>
    </source>
</evidence>
<dbReference type="PRINTS" id="PR00368">
    <property type="entry name" value="FADPNR"/>
</dbReference>
<dbReference type="InterPro" id="IPR036188">
    <property type="entry name" value="FAD/NAD-bd_sf"/>
</dbReference>
<proteinExistence type="inferred from homology"/>
<dbReference type="PANTHER" id="PTHR43735">
    <property type="entry name" value="APOPTOSIS-INDUCING FACTOR 1"/>
    <property type="match status" value="1"/>
</dbReference>
<sequence length="375" mass="39415">MTQTVLILGGSYAGLHITHHLLKHHPSDLKVILVSANSHFYWNMASVRAVVPEASIPDTQLFAPLSTILARYPSSSYELIISTATASDFTSKTITLSDSRTIPYDHLVIATGSRTASSPANSHPTPWKASGSYDSVLSLLHDLTTKVSAASHIVVAGAGATGCELAGELAFDNPQRQTRKEIVLLAADADVLGGDSIAGSVGGELRKLGVQVRTDSRVETVRDGEGGQTEVVLVGGERIVTDLYLPTMGLVPNTEFVGGEFKDEGGRVLVDECFNVKGAEGVWAAGDVVGRPRCGFLITQKQAGGVAKNIGAVLKGKQPAVVKGMPFDIFTCATGRSRAAGRMGAVKMLSIMAWAGKGRYLGLNYMAGYVDGSVA</sequence>
<organism evidence="6 7">
    <name type="scientific">Coniochaeta ligniaria NRRL 30616</name>
    <dbReference type="NCBI Taxonomy" id="1408157"/>
    <lineage>
        <taxon>Eukaryota</taxon>
        <taxon>Fungi</taxon>
        <taxon>Dikarya</taxon>
        <taxon>Ascomycota</taxon>
        <taxon>Pezizomycotina</taxon>
        <taxon>Sordariomycetes</taxon>
        <taxon>Sordariomycetidae</taxon>
        <taxon>Coniochaetales</taxon>
        <taxon>Coniochaetaceae</taxon>
        <taxon>Coniochaeta</taxon>
    </lineage>
</organism>
<evidence type="ECO:0000256" key="1">
    <source>
        <dbReference type="ARBA" id="ARBA00006442"/>
    </source>
</evidence>
<evidence type="ECO:0000256" key="3">
    <source>
        <dbReference type="ARBA" id="ARBA00022827"/>
    </source>
</evidence>
<keyword evidence="4" id="KW-0560">Oxidoreductase</keyword>
<dbReference type="Proteomes" id="UP000182658">
    <property type="component" value="Unassembled WGS sequence"/>
</dbReference>
<dbReference type="InParanoid" id="A0A1J7ILL6"/>
<comment type="similarity">
    <text evidence="1">Belongs to the FAD-dependent oxidoreductase family.</text>
</comment>
<evidence type="ECO:0000313" key="6">
    <source>
        <dbReference type="EMBL" id="OIW28358.1"/>
    </source>
</evidence>
<keyword evidence="7" id="KW-1185">Reference proteome</keyword>
<dbReference type="PANTHER" id="PTHR43735:SF3">
    <property type="entry name" value="FERROPTOSIS SUPPRESSOR PROTEIN 1"/>
    <property type="match status" value="1"/>
</dbReference>
<dbReference type="GO" id="GO:0005737">
    <property type="term" value="C:cytoplasm"/>
    <property type="evidence" value="ECO:0007669"/>
    <property type="project" value="TreeGrafter"/>
</dbReference>
<dbReference type="GO" id="GO:0050660">
    <property type="term" value="F:flavin adenine dinucleotide binding"/>
    <property type="evidence" value="ECO:0007669"/>
    <property type="project" value="TreeGrafter"/>
</dbReference>
<feature type="domain" description="FAD/NAD(P)-binding" evidence="5">
    <location>
        <begin position="4"/>
        <end position="292"/>
    </location>
</feature>
<accession>A0A1J7ILL6</accession>
<dbReference type="AlphaFoldDB" id="A0A1J7ILL6"/>
<keyword evidence="2" id="KW-0285">Flavoprotein</keyword>
<dbReference type="SUPFAM" id="SSF51905">
    <property type="entry name" value="FAD/NAD(P)-binding domain"/>
    <property type="match status" value="1"/>
</dbReference>
<keyword evidence="3" id="KW-0274">FAD</keyword>
<dbReference type="InterPro" id="IPR023753">
    <property type="entry name" value="FAD/NAD-binding_dom"/>
</dbReference>
<dbReference type="FunCoup" id="A0A1J7ILL6">
    <property type="interactions" value="383"/>
</dbReference>
<dbReference type="GO" id="GO:0004174">
    <property type="term" value="F:electron-transferring-flavoprotein dehydrogenase activity"/>
    <property type="evidence" value="ECO:0007669"/>
    <property type="project" value="TreeGrafter"/>
</dbReference>
<gene>
    <name evidence="6" type="ORF">CONLIGDRAFT_577247</name>
</gene>
<dbReference type="OrthoDB" id="202203at2759"/>
<evidence type="ECO:0000256" key="2">
    <source>
        <dbReference type="ARBA" id="ARBA00022630"/>
    </source>
</evidence>
<dbReference type="EMBL" id="KV875098">
    <property type="protein sequence ID" value="OIW28358.1"/>
    <property type="molecule type" value="Genomic_DNA"/>
</dbReference>
<evidence type="ECO:0000256" key="4">
    <source>
        <dbReference type="ARBA" id="ARBA00023002"/>
    </source>
</evidence>
<dbReference type="Gene3D" id="3.50.50.100">
    <property type="match status" value="1"/>
</dbReference>
<name>A0A1J7ILL6_9PEZI</name>
<protein>
    <submittedName>
        <fullName evidence="6">FAD/NAD(P)-binding domain-containing protein</fullName>
    </submittedName>
</protein>
<dbReference type="Pfam" id="PF07992">
    <property type="entry name" value="Pyr_redox_2"/>
    <property type="match status" value="1"/>
</dbReference>
<dbReference type="STRING" id="1408157.A0A1J7ILL6"/>
<evidence type="ECO:0000259" key="5">
    <source>
        <dbReference type="Pfam" id="PF07992"/>
    </source>
</evidence>